<dbReference type="Gene3D" id="2.60.40.1170">
    <property type="entry name" value="Mu homology domain, subdomain B"/>
    <property type="match status" value="1"/>
</dbReference>
<dbReference type="SUPFAM" id="SSF117074">
    <property type="entry name" value="Hypothetical protein PA1324"/>
    <property type="match status" value="1"/>
</dbReference>
<dbReference type="Pfam" id="PF24514">
    <property type="entry name" value="SpaA_4"/>
    <property type="match status" value="2"/>
</dbReference>
<dbReference type="InterPro" id="IPR038081">
    <property type="entry name" value="CalX-like_sf"/>
</dbReference>
<evidence type="ECO:0000313" key="8">
    <source>
        <dbReference type="Proteomes" id="UP001209682"/>
    </source>
</evidence>
<comment type="caution">
    <text evidence="7">The sequence shown here is derived from an EMBL/GenBank/DDBJ whole genome shotgun (WGS) entry which is preliminary data.</text>
</comment>
<keyword evidence="8" id="KW-1185">Reference proteome</keyword>
<feature type="domain" description="DUF11" evidence="4">
    <location>
        <begin position="1565"/>
        <end position="1643"/>
    </location>
</feature>
<reference evidence="7 8" key="1">
    <citation type="submission" date="2022-11" db="EMBL/GenBank/DDBJ databases">
        <title>Acinetobacter entericus sp. nov., isolated from the gut of the plastic-eating larvae of the Coleoptera insect Zophobas atratus.</title>
        <authorList>
            <person name="Dong X."/>
            <person name="Yang Y."/>
        </authorList>
    </citation>
    <scope>NUCLEOTIDE SEQUENCE [LARGE SCALE GENOMIC DNA]</scope>
    <source>
        <strain evidence="7 8">BIT-DXN8</strain>
    </source>
</reference>
<dbReference type="EMBL" id="JAPEQW010000036">
    <property type="protein sequence ID" value="MCW8040915.1"/>
    <property type="molecule type" value="Genomic_DNA"/>
</dbReference>
<comment type="subcellular location">
    <subcellularLocation>
        <location evidence="1">Secreted</location>
    </subcellularLocation>
</comment>
<keyword evidence="2" id="KW-0964">Secreted</keyword>
<dbReference type="InterPro" id="IPR033764">
    <property type="entry name" value="Sdr_B"/>
</dbReference>
<gene>
    <name evidence="7" type="ORF">OKC24_17430</name>
</gene>
<dbReference type="InterPro" id="IPR047589">
    <property type="entry name" value="DUF11_rpt"/>
</dbReference>
<dbReference type="SUPFAM" id="SSF141072">
    <property type="entry name" value="CalX-like"/>
    <property type="match status" value="1"/>
</dbReference>
<evidence type="ECO:0000259" key="6">
    <source>
        <dbReference type="Pfam" id="PF24514"/>
    </source>
</evidence>
<dbReference type="InterPro" id="IPR055371">
    <property type="entry name" value="SpaA_PFL_dom_4"/>
</dbReference>
<name>A0ABT3NMW6_9GAMM</name>
<dbReference type="Gene3D" id="2.60.40.10">
    <property type="entry name" value="Immunoglobulins"/>
    <property type="match status" value="1"/>
</dbReference>
<evidence type="ECO:0008006" key="9">
    <source>
        <dbReference type="Google" id="ProtNLM"/>
    </source>
</evidence>
<dbReference type="NCBIfam" id="TIGR01451">
    <property type="entry name" value="B_ant_repeat"/>
    <property type="match status" value="1"/>
</dbReference>
<evidence type="ECO:0000256" key="1">
    <source>
        <dbReference type="ARBA" id="ARBA00004613"/>
    </source>
</evidence>
<protein>
    <recommendedName>
        <fullName evidence="9">DUF11 domain-containing protein</fullName>
    </recommendedName>
</protein>
<proteinExistence type="predicted"/>
<evidence type="ECO:0000259" key="5">
    <source>
        <dbReference type="Pfam" id="PF17210"/>
    </source>
</evidence>
<accession>A0ABT3NMW6</accession>
<dbReference type="InterPro" id="IPR013783">
    <property type="entry name" value="Ig-like_fold"/>
</dbReference>
<dbReference type="Proteomes" id="UP001209682">
    <property type="component" value="Unassembled WGS sequence"/>
</dbReference>
<keyword evidence="3" id="KW-0732">Signal</keyword>
<organism evidence="7 8">
    <name type="scientific">Acinetobacter entericus</name>
    <dbReference type="NCBI Taxonomy" id="2989714"/>
    <lineage>
        <taxon>Bacteria</taxon>
        <taxon>Pseudomonadati</taxon>
        <taxon>Pseudomonadota</taxon>
        <taxon>Gammaproteobacteria</taxon>
        <taxon>Moraxellales</taxon>
        <taxon>Moraxellaceae</taxon>
        <taxon>Acinetobacter</taxon>
    </lineage>
</organism>
<feature type="domain" description="SpaA-like prealbumin fold" evidence="6">
    <location>
        <begin position="531"/>
        <end position="646"/>
    </location>
</feature>
<dbReference type="InterPro" id="IPR001434">
    <property type="entry name" value="OmcB-like_DUF11"/>
</dbReference>
<feature type="domain" description="SD-repeat containing protein B" evidence="5">
    <location>
        <begin position="1307"/>
        <end position="1348"/>
    </location>
</feature>
<evidence type="ECO:0000256" key="2">
    <source>
        <dbReference type="ARBA" id="ARBA00022525"/>
    </source>
</evidence>
<feature type="domain" description="SpaA-like prealbumin fold" evidence="6">
    <location>
        <begin position="650"/>
        <end position="770"/>
    </location>
</feature>
<evidence type="ECO:0000313" key="7">
    <source>
        <dbReference type="EMBL" id="MCW8040915.1"/>
    </source>
</evidence>
<evidence type="ECO:0000256" key="3">
    <source>
        <dbReference type="ARBA" id="ARBA00022729"/>
    </source>
</evidence>
<dbReference type="Pfam" id="PF01345">
    <property type="entry name" value="DUF11"/>
    <property type="match status" value="1"/>
</dbReference>
<sequence>MWGSNSMEKFKMMKLANHAVLKFLILFFSLVGSISIAQAAYQRSYLNFDFESNSLGTSCYVQVDASSVPGWNTTHRSMQGTGGCGSTGRGFGKLIELWSHGYSGYPARQGNVFAELNAEEYSEMQQNICLIQGEPISWKLSHNARRDNTTDVDKMSLRAGAQTIVSVATTKNGNGSILSCASGSCNVSSGVVTYNGNKFWADYSGTFNYTGTTGPTVLGFKADTGSSGSLGNFLDAIQISVKPIIEFASASYEIPENGIPQDIKVIVVGIIPAGGLTLTFNVNDGTPPKNAEINLDYKINGSTNKTFTKTIPAGDYGMGTPYTISIPVEIIDDKVAEPDEQFTVTIQRDDNNFYLYSSSVCGSSGNGTTTYTIIDDDAPTQMNVAISKSQKTGSGTFSSDPLTVSTSTTMQYQLVMTNLGENPIDPTALATFTDTLPSNLTNLSIASQTASSGATCQASRSGNVVSGTFSGPKNSTCTVIIQATTPSTGAILTNTATASVPVGNVNNPNTDIDPSNNSSTVQTTVAAATLILNKATTSGIGTFGYSLNNTLQSSASVTIDMPGDPVQVDSDTTKSGIQPFIISSINSNVVITETMPTGQRWEFTTAICKNATGTTLTSSISGNTLTINSSGITTGAVITCNLMNTRLPTVKVQKISYGGTNSFSFIGTNLNGSSGSVSLGTITTSTQGIAAPTNPTVLPVTAKGTNVTITESSPPANYVLTEASCRDDNSLVTGNTGNFGNLVNSSRVLIIPSTYLITGGADITCTFVNRLNPQTDLNITKTNNETALLRGQSTSYLVRVTNKGSIPVMGATLADAAGTNQTKSSVTCSNANNNQCTPGSTPTTTQIESGYALPRLDTDDFYEVIVTATISSSNISTTNNTASVTAPSGVTNSGASCTATSSGGIVRSFNPTTRVCSVTDTDSVSAGNRTLTVRKTWANAKQFDKATITADTTTGLVTLETIATGVASQTDSSSILVANNTSVTLKEVIDIGDGNYTVAAPSCSAGSSSLTVTDNNNGTYNLALPSSGTTAITCTYTNTRKTATLKLTKTWTNAKNGDVVAIPATLGLSTNTTKFKSTAPTQTDSNTVTVYVGDTVTFSAEIGLGDYASGDPNYDAAVTMNKDNYNASLSCTANGGATANSLSGTNAKQSNTLTIGAGDTGKLITCIYNNSRIPQQIKLVKEWRNATINHQIKVTATGGTNNPSVTSISSGNNTDEGGIVTVYSGDVITLPTETFINGSASQYTISTQCNGGSPLTDGIVNRTITISNNTITTICTYTNTRTVAQTIIFGRVFNDNSGTTGDVSKAYNGVQDTGESGIANNTVRLTNCSSTILATTSTDANGDYKFNIDQSQLPTSFCIVQTNLPEYTSVSGASPTGTYSRNTDIITVPKTTATSYPDNNFGDANLNVLLTEDGQHTITAGEVTDYPHRLTTQAPVYLTQLIQTYSNFNNDQPWQALVYRDTNCNGTVDAGEAVFNPNNLLLQPSVDICLVQRVFAPSNVFAGAQHIGTLQANYAVSSLSLTDQKTQQRQDVTLIGSAGLTLTKKVRAVSSCSSTPSDSSGFLVNNEATKQQNLEYEITYKNNSVKNLQNVKVKDSLPTGTNFGSLSCGLTPSGNTCNATRSGEVLEWTLTGLLKPSATGTLRFCVSQ</sequence>
<dbReference type="Pfam" id="PF17210">
    <property type="entry name" value="SdrD_B"/>
    <property type="match status" value="1"/>
</dbReference>
<evidence type="ECO:0000259" key="4">
    <source>
        <dbReference type="Pfam" id="PF01345"/>
    </source>
</evidence>